<proteinExistence type="predicted"/>
<feature type="compositionally biased region" description="Basic and acidic residues" evidence="1">
    <location>
        <begin position="1"/>
        <end position="11"/>
    </location>
</feature>
<feature type="region of interest" description="Disordered" evidence="1">
    <location>
        <begin position="97"/>
        <end position="124"/>
    </location>
</feature>
<dbReference type="Proteomes" id="UP000014975">
    <property type="component" value="Unassembled WGS sequence"/>
</dbReference>
<organism evidence="2 3">
    <name type="scientific">Alkalidesulfovibrio alkalitolerans DSM 16529</name>
    <dbReference type="NCBI Taxonomy" id="1121439"/>
    <lineage>
        <taxon>Bacteria</taxon>
        <taxon>Pseudomonadati</taxon>
        <taxon>Thermodesulfobacteriota</taxon>
        <taxon>Desulfovibrionia</taxon>
        <taxon>Desulfovibrionales</taxon>
        <taxon>Desulfovibrionaceae</taxon>
        <taxon>Alkalidesulfovibrio</taxon>
    </lineage>
</organism>
<gene>
    <name evidence="2" type="ORF">dsat_2826</name>
</gene>
<protein>
    <submittedName>
        <fullName evidence="2">Uncharacterized protein</fullName>
    </submittedName>
</protein>
<dbReference type="AlphaFoldDB" id="S7UKH0"/>
<dbReference type="RefSeq" id="WP_020886791.1">
    <property type="nucleotide sequence ID" value="NZ_ATHI01000012.1"/>
</dbReference>
<evidence type="ECO:0000313" key="3">
    <source>
        <dbReference type="Proteomes" id="UP000014975"/>
    </source>
</evidence>
<reference evidence="2 3" key="1">
    <citation type="journal article" date="2013" name="Genome Announc.">
        <title>Draft genome sequences for three mercury-methylating, sulfate-reducing bacteria.</title>
        <authorList>
            <person name="Brown S.D."/>
            <person name="Hurt R.A.Jr."/>
            <person name="Gilmour C.C."/>
            <person name="Elias D.A."/>
        </authorList>
    </citation>
    <scope>NUCLEOTIDE SEQUENCE [LARGE SCALE GENOMIC DNA]</scope>
    <source>
        <strain evidence="2 3">DSM 16529</strain>
    </source>
</reference>
<sequence length="293" mass="31466">MSSESTRDRRTAPRPPQRHAAQALSTEHYLKEVFADAARDHLPDAPALLEHLKDEPFSNQEIMGVIFGNREMLIRLYEQGRVKPEHESAFCKALGLRPASRTSTPPNPGMPSHNQGIEARHSPHRETALAARHAHHQADAEALGKPASAAGDQAVAARPGRERANDRTGVRGFIDRAGRGIGQATSRAWEELTGNENLHEGAAKGFAMAGEVVGFAGKRIARDIATSATIGATGKILGKAPRIGKALGAAATAADGLRKIPEGYKDFQTLPDEMREIGNNLARIGRGSLIKTR</sequence>
<accession>S7UKH0</accession>
<keyword evidence="3" id="KW-1185">Reference proteome</keyword>
<evidence type="ECO:0000256" key="1">
    <source>
        <dbReference type="SAM" id="MobiDB-lite"/>
    </source>
</evidence>
<dbReference type="EMBL" id="ATHI01000012">
    <property type="protein sequence ID" value="EPR34329.1"/>
    <property type="molecule type" value="Genomic_DNA"/>
</dbReference>
<comment type="caution">
    <text evidence="2">The sequence shown here is derived from an EMBL/GenBank/DDBJ whole genome shotgun (WGS) entry which is preliminary data.</text>
</comment>
<feature type="region of interest" description="Disordered" evidence="1">
    <location>
        <begin position="1"/>
        <end position="23"/>
    </location>
</feature>
<name>S7UKH0_9BACT</name>
<evidence type="ECO:0000313" key="2">
    <source>
        <dbReference type="EMBL" id="EPR34329.1"/>
    </source>
</evidence>
<dbReference type="PATRIC" id="fig|1121439.3.peg.1340"/>